<evidence type="ECO:0000256" key="1">
    <source>
        <dbReference type="ARBA" id="ARBA00004141"/>
    </source>
</evidence>
<evidence type="ECO:0000256" key="6">
    <source>
        <dbReference type="ARBA" id="ARBA00023136"/>
    </source>
</evidence>
<dbReference type="AlphaFoldDB" id="A0A1A9F4J7"/>
<evidence type="ECO:0000313" key="8">
    <source>
        <dbReference type="EMBL" id="ANG65244.1"/>
    </source>
</evidence>
<feature type="transmembrane region" description="Helical" evidence="7">
    <location>
        <begin position="152"/>
        <end position="171"/>
    </location>
</feature>
<feature type="transmembrane region" description="Helical" evidence="7">
    <location>
        <begin position="210"/>
        <end position="231"/>
    </location>
</feature>
<name>A0A1A9F4J7_9GAMM</name>
<dbReference type="Pfam" id="PF03547">
    <property type="entry name" value="Mem_trans"/>
    <property type="match status" value="1"/>
</dbReference>
<organism evidence="8 9">
    <name type="scientific">Marinobacterium aestuarii</name>
    <dbReference type="NCBI Taxonomy" id="1821621"/>
    <lineage>
        <taxon>Bacteria</taxon>
        <taxon>Pseudomonadati</taxon>
        <taxon>Pseudomonadota</taxon>
        <taxon>Gammaproteobacteria</taxon>
        <taxon>Oceanospirillales</taxon>
        <taxon>Oceanospirillaceae</taxon>
        <taxon>Marinobacterium</taxon>
    </lineage>
</organism>
<keyword evidence="3" id="KW-1003">Cell membrane</keyword>
<keyword evidence="9" id="KW-1185">Reference proteome</keyword>
<keyword evidence="6 7" id="KW-0472">Membrane</keyword>
<keyword evidence="2" id="KW-0813">Transport</keyword>
<proteinExistence type="predicted"/>
<evidence type="ECO:0000256" key="5">
    <source>
        <dbReference type="ARBA" id="ARBA00022989"/>
    </source>
</evidence>
<reference evidence="8 9" key="2">
    <citation type="journal article" date="2018" name="Int. J. Syst. Evol. Microbiol.">
        <title>Marinobacterium aestuarii sp. nov., a benzene-degrading marine bacterium isolated from estuary sediment.</title>
        <authorList>
            <person name="Bae S.S."/>
            <person name="Jung J."/>
            <person name="Chung D."/>
            <person name="Baek K."/>
        </authorList>
    </citation>
    <scope>NUCLEOTIDE SEQUENCE [LARGE SCALE GENOMIC DNA]</scope>
    <source>
        <strain evidence="8 9">ST58-10</strain>
    </source>
</reference>
<keyword evidence="4 7" id="KW-0812">Transmembrane</keyword>
<dbReference type="GO" id="GO:0016020">
    <property type="term" value="C:membrane"/>
    <property type="evidence" value="ECO:0007669"/>
    <property type="project" value="UniProtKB-SubCell"/>
</dbReference>
<evidence type="ECO:0000313" key="9">
    <source>
        <dbReference type="Proteomes" id="UP000078070"/>
    </source>
</evidence>
<protein>
    <submittedName>
        <fullName evidence="8">Transporter</fullName>
    </submittedName>
</protein>
<feature type="transmembrane region" description="Helical" evidence="7">
    <location>
        <begin position="268"/>
        <end position="288"/>
    </location>
</feature>
<evidence type="ECO:0000256" key="7">
    <source>
        <dbReference type="SAM" id="Phobius"/>
    </source>
</evidence>
<feature type="transmembrane region" description="Helical" evidence="7">
    <location>
        <begin position="6"/>
        <end position="23"/>
    </location>
</feature>
<dbReference type="GO" id="GO:0055085">
    <property type="term" value="P:transmembrane transport"/>
    <property type="evidence" value="ECO:0007669"/>
    <property type="project" value="InterPro"/>
</dbReference>
<dbReference type="PANTHER" id="PTHR36838:SF1">
    <property type="entry name" value="SLR1864 PROTEIN"/>
    <property type="match status" value="1"/>
</dbReference>
<dbReference type="EMBL" id="CP015839">
    <property type="protein sequence ID" value="ANG65244.1"/>
    <property type="molecule type" value="Genomic_DNA"/>
</dbReference>
<reference evidence="9" key="1">
    <citation type="submission" date="2016-05" db="EMBL/GenBank/DDBJ databases">
        <authorList>
            <person name="Baek K."/>
            <person name="Yang S.-J."/>
        </authorList>
    </citation>
    <scope>NUCLEOTIDE SEQUENCE [LARGE SCALE GENOMIC DNA]</scope>
    <source>
        <strain evidence="9">ST58-10</strain>
    </source>
</reference>
<feature type="transmembrane region" description="Helical" evidence="7">
    <location>
        <begin position="58"/>
        <end position="79"/>
    </location>
</feature>
<feature type="transmembrane region" description="Helical" evidence="7">
    <location>
        <begin position="237"/>
        <end position="256"/>
    </location>
</feature>
<evidence type="ECO:0000256" key="4">
    <source>
        <dbReference type="ARBA" id="ARBA00022692"/>
    </source>
</evidence>
<dbReference type="STRING" id="1821621.A8C75_12450"/>
<dbReference type="KEGG" id="mars:A8C75_12450"/>
<evidence type="ECO:0000256" key="3">
    <source>
        <dbReference type="ARBA" id="ARBA00022475"/>
    </source>
</evidence>
<dbReference type="InterPro" id="IPR004776">
    <property type="entry name" value="Mem_transp_PIN-like"/>
</dbReference>
<dbReference type="PANTHER" id="PTHR36838">
    <property type="entry name" value="AUXIN EFFLUX CARRIER FAMILY PROTEIN"/>
    <property type="match status" value="1"/>
</dbReference>
<sequence length="289" mass="31127">MIGRVFLTVCPLVVIVAAGYLYGRKREPDTGFANRVNMDIFTPALIFDVLAVREFELGLYQGLALAGALVVLGSALTAYPVLKGLRLDCRNLLPSMMFNNSGNLGIPLAVLAFGEPALPAAVILWVVEMSLHMTLGVYMLDRRFSLARFIRTPMILAAMLGIGFSYFELAIPEALGTAVSMLGQVSIPLMLVTLGIRMATVRVDDWGQGLVGGILCPLSGLVVALLINIAFPLPAQQLPLLILFSVLPPALMNYMLAERYNQAPQRVASVVIVGNLVGLVVIPCTLLFL</sequence>
<comment type="subcellular location">
    <subcellularLocation>
        <location evidence="1">Membrane</location>
        <topology evidence="1">Multi-pass membrane protein</topology>
    </subcellularLocation>
</comment>
<feature type="transmembrane region" description="Helical" evidence="7">
    <location>
        <begin position="177"/>
        <end position="198"/>
    </location>
</feature>
<dbReference type="Proteomes" id="UP000078070">
    <property type="component" value="Chromosome"/>
</dbReference>
<keyword evidence="5 7" id="KW-1133">Transmembrane helix</keyword>
<accession>A0A1A9F4J7</accession>
<evidence type="ECO:0000256" key="2">
    <source>
        <dbReference type="ARBA" id="ARBA00022448"/>
    </source>
</evidence>
<gene>
    <name evidence="8" type="ORF">A8C75_12450</name>
</gene>